<keyword evidence="9" id="KW-1185">Reference proteome</keyword>
<evidence type="ECO:0000313" key="9">
    <source>
        <dbReference type="Proteomes" id="UP000838412"/>
    </source>
</evidence>
<dbReference type="Proteomes" id="UP000838412">
    <property type="component" value="Chromosome 16"/>
</dbReference>
<dbReference type="AlphaFoldDB" id="A0A8J9Z7G9"/>
<keyword evidence="4" id="KW-0677">Repeat</keyword>
<keyword evidence="5" id="KW-1133">Transmembrane helix</keyword>
<dbReference type="GO" id="GO:0005886">
    <property type="term" value="C:plasma membrane"/>
    <property type="evidence" value="ECO:0007669"/>
    <property type="project" value="TreeGrafter"/>
</dbReference>
<dbReference type="OrthoDB" id="10065389at2759"/>
<keyword evidence="6" id="KW-0472">Membrane</keyword>
<evidence type="ECO:0000256" key="4">
    <source>
        <dbReference type="ARBA" id="ARBA00022737"/>
    </source>
</evidence>
<gene>
    <name evidence="8" type="primary">PKDREJ</name>
    <name evidence="8" type="ORF">BLAG_LOCUS9751</name>
</gene>
<evidence type="ECO:0000259" key="7">
    <source>
        <dbReference type="PROSITE" id="PS51111"/>
    </source>
</evidence>
<evidence type="ECO:0000256" key="3">
    <source>
        <dbReference type="ARBA" id="ARBA00022692"/>
    </source>
</evidence>
<dbReference type="PANTHER" id="PTHR46730:SF1">
    <property type="entry name" value="PLAT DOMAIN-CONTAINING PROTEIN"/>
    <property type="match status" value="1"/>
</dbReference>
<evidence type="ECO:0000256" key="5">
    <source>
        <dbReference type="ARBA" id="ARBA00022989"/>
    </source>
</evidence>
<feature type="domain" description="REJ" evidence="7">
    <location>
        <begin position="1"/>
        <end position="284"/>
    </location>
</feature>
<comment type="similarity">
    <text evidence="2">Belongs to the polycystin family.</text>
</comment>
<proteinExistence type="inferred from homology"/>
<protein>
    <submittedName>
        <fullName evidence="8">PKDREJ protein</fullName>
    </submittedName>
</protein>
<dbReference type="Pfam" id="PF02010">
    <property type="entry name" value="REJ"/>
    <property type="match status" value="1"/>
</dbReference>
<reference evidence="8" key="1">
    <citation type="submission" date="2022-01" db="EMBL/GenBank/DDBJ databases">
        <authorList>
            <person name="Braso-Vives M."/>
        </authorList>
    </citation>
    <scope>NUCLEOTIDE SEQUENCE</scope>
</reference>
<dbReference type="PANTHER" id="PTHR46730">
    <property type="entry name" value="POLYCYSTIN-1"/>
    <property type="match status" value="1"/>
</dbReference>
<dbReference type="InterPro" id="IPR014010">
    <property type="entry name" value="REJ_dom"/>
</dbReference>
<evidence type="ECO:0000256" key="1">
    <source>
        <dbReference type="ARBA" id="ARBA00004370"/>
    </source>
</evidence>
<evidence type="ECO:0000313" key="8">
    <source>
        <dbReference type="EMBL" id="CAH1248411.1"/>
    </source>
</evidence>
<dbReference type="GO" id="GO:0005261">
    <property type="term" value="F:monoatomic cation channel activity"/>
    <property type="evidence" value="ECO:0007669"/>
    <property type="project" value="TreeGrafter"/>
</dbReference>
<keyword evidence="3" id="KW-0812">Transmembrane</keyword>
<evidence type="ECO:0000256" key="2">
    <source>
        <dbReference type="ARBA" id="ARBA00007200"/>
    </source>
</evidence>
<dbReference type="GO" id="GO:0006816">
    <property type="term" value="P:calcium ion transport"/>
    <property type="evidence" value="ECO:0007669"/>
    <property type="project" value="TreeGrafter"/>
</dbReference>
<accession>A0A8J9Z7G9</accession>
<dbReference type="InterPro" id="IPR002859">
    <property type="entry name" value="PKD/REJ-like"/>
</dbReference>
<organism evidence="8 9">
    <name type="scientific">Branchiostoma lanceolatum</name>
    <name type="common">Common lancelet</name>
    <name type="synonym">Amphioxus lanceolatum</name>
    <dbReference type="NCBI Taxonomy" id="7740"/>
    <lineage>
        <taxon>Eukaryota</taxon>
        <taxon>Metazoa</taxon>
        <taxon>Chordata</taxon>
        <taxon>Cephalochordata</taxon>
        <taxon>Leptocardii</taxon>
        <taxon>Amphioxiformes</taxon>
        <taxon>Branchiostomatidae</taxon>
        <taxon>Branchiostoma</taxon>
    </lineage>
</organism>
<dbReference type="EMBL" id="OV696701">
    <property type="protein sequence ID" value="CAH1248411.1"/>
    <property type="molecule type" value="Genomic_DNA"/>
</dbReference>
<comment type="subcellular location">
    <subcellularLocation>
        <location evidence="1">Membrane</location>
    </subcellularLocation>
</comment>
<name>A0A8J9Z7G9_BRALA</name>
<sequence>MDIFSICKSNCEVRVNPSERLVLESGCTNCAAGDRLTYVWTLTPDSLTESVQQLDWTRTTTGSSTYSLGIKSGTFQARLQWSEGAETYTARVDVSRAGVTGFSEFVFTTNSPPTAGTCQISPQEGRELTDLFSIQCSGFQDPDTPLTYEFSYLTGGENIASFSTTDQDDFVSLGTSPEPSLEGQPLPAGLESRNYAVSVRVTARDSLGAETAVTLRVIVMKIAEDDFSDTVNELILGDQSKISESASTGDIQTVVSLATSVGTALNAHSAAGQTADSKRDRETV</sequence>
<evidence type="ECO:0000256" key="6">
    <source>
        <dbReference type="ARBA" id="ARBA00023136"/>
    </source>
</evidence>
<dbReference type="PROSITE" id="PS51111">
    <property type="entry name" value="REJ"/>
    <property type="match status" value="1"/>
</dbReference>